<sequence length="338" mass="38709">MIYRVIDLSQCGPKRLESWSNTVTRRSHLAERVHTLKLALDCAMELTSNPAKLARALAKCVNLKELSVRNTTPGFDQFNMEHRRSIQTWILNTCKFRLHKFDNDFFKISMLSQFWSLQSDIRSLALPNYGEKFPCHDDQLPNLISLKVDDLKTLPEERPLERIEVFMPFSMLDRLVAVLSQYSPTLTTLNLAQCYFHDASQIYAVFTTVALAVPSLLHFGFIEKPNMYLSTQELDSPIAALAGFTRLETFFFHSFRITTFFDQNSGDTYDLCDPGDLEVLGRATMHAGRTLHRATFSHELEDDTSHVVCTVTRSGPEEVIQLQVEHPTEFDLSKISMM</sequence>
<organism evidence="1 2">
    <name type="scientific">Roridomyces roridus</name>
    <dbReference type="NCBI Taxonomy" id="1738132"/>
    <lineage>
        <taxon>Eukaryota</taxon>
        <taxon>Fungi</taxon>
        <taxon>Dikarya</taxon>
        <taxon>Basidiomycota</taxon>
        <taxon>Agaricomycotina</taxon>
        <taxon>Agaricomycetes</taxon>
        <taxon>Agaricomycetidae</taxon>
        <taxon>Agaricales</taxon>
        <taxon>Marasmiineae</taxon>
        <taxon>Mycenaceae</taxon>
        <taxon>Roridomyces</taxon>
    </lineage>
</organism>
<dbReference type="EMBL" id="JARKIF010000002">
    <property type="protein sequence ID" value="KAJ7646546.1"/>
    <property type="molecule type" value="Genomic_DNA"/>
</dbReference>
<dbReference type="SUPFAM" id="SSF52047">
    <property type="entry name" value="RNI-like"/>
    <property type="match status" value="1"/>
</dbReference>
<accession>A0AAD7CDS6</accession>
<comment type="caution">
    <text evidence="1">The sequence shown here is derived from an EMBL/GenBank/DDBJ whole genome shotgun (WGS) entry which is preliminary data.</text>
</comment>
<dbReference type="Proteomes" id="UP001221142">
    <property type="component" value="Unassembled WGS sequence"/>
</dbReference>
<dbReference type="AlphaFoldDB" id="A0AAD7CDS6"/>
<protein>
    <submittedName>
        <fullName evidence="1">Uncharacterized protein</fullName>
    </submittedName>
</protein>
<proteinExistence type="predicted"/>
<keyword evidence="2" id="KW-1185">Reference proteome</keyword>
<evidence type="ECO:0000313" key="2">
    <source>
        <dbReference type="Proteomes" id="UP001221142"/>
    </source>
</evidence>
<evidence type="ECO:0000313" key="1">
    <source>
        <dbReference type="EMBL" id="KAJ7646546.1"/>
    </source>
</evidence>
<name>A0AAD7CDS6_9AGAR</name>
<gene>
    <name evidence="1" type="ORF">FB45DRAFT_1018861</name>
</gene>
<reference evidence="1" key="1">
    <citation type="submission" date="2023-03" db="EMBL/GenBank/DDBJ databases">
        <title>Massive genome expansion in bonnet fungi (Mycena s.s.) driven by repeated elements and novel gene families across ecological guilds.</title>
        <authorList>
            <consortium name="Lawrence Berkeley National Laboratory"/>
            <person name="Harder C.B."/>
            <person name="Miyauchi S."/>
            <person name="Viragh M."/>
            <person name="Kuo A."/>
            <person name="Thoen E."/>
            <person name="Andreopoulos B."/>
            <person name="Lu D."/>
            <person name="Skrede I."/>
            <person name="Drula E."/>
            <person name="Henrissat B."/>
            <person name="Morin E."/>
            <person name="Kohler A."/>
            <person name="Barry K."/>
            <person name="LaButti K."/>
            <person name="Morin E."/>
            <person name="Salamov A."/>
            <person name="Lipzen A."/>
            <person name="Mereny Z."/>
            <person name="Hegedus B."/>
            <person name="Baldrian P."/>
            <person name="Stursova M."/>
            <person name="Weitz H."/>
            <person name="Taylor A."/>
            <person name="Grigoriev I.V."/>
            <person name="Nagy L.G."/>
            <person name="Martin F."/>
            <person name="Kauserud H."/>
        </authorList>
    </citation>
    <scope>NUCLEOTIDE SEQUENCE</scope>
    <source>
        <strain evidence="1">9284</strain>
    </source>
</reference>